<dbReference type="InterPro" id="IPR006509">
    <property type="entry name" value="RBM39_SF"/>
</dbReference>
<evidence type="ECO:0000259" key="3">
    <source>
        <dbReference type="PROSITE" id="PS50102"/>
    </source>
</evidence>
<dbReference type="PROSITE" id="PS50102">
    <property type="entry name" value="RRM"/>
    <property type="match status" value="1"/>
</dbReference>
<dbReference type="Proteomes" id="UP000050790">
    <property type="component" value="Unassembled WGS sequence"/>
</dbReference>
<dbReference type="WBParaSite" id="SMRG1_52990.1">
    <property type="protein sequence ID" value="SMRG1_52990.1"/>
    <property type="gene ID" value="SMRG1_52990"/>
</dbReference>
<dbReference type="Gene3D" id="3.30.70.330">
    <property type="match status" value="2"/>
</dbReference>
<proteinExistence type="predicted"/>
<feature type="compositionally biased region" description="Polar residues" evidence="2">
    <location>
        <begin position="119"/>
        <end position="134"/>
    </location>
</feature>
<protein>
    <submittedName>
        <fullName evidence="5">RRM domain-containing protein</fullName>
    </submittedName>
</protein>
<dbReference type="PANTHER" id="PTHR48036">
    <property type="entry name" value="SPLICING FACTOR (PAD-1), PUTATIVE (AFU_ORTHOLOGUE AFUA_1G15810)-RELATED"/>
    <property type="match status" value="1"/>
</dbReference>
<dbReference type="GO" id="GO:0006397">
    <property type="term" value="P:mRNA processing"/>
    <property type="evidence" value="ECO:0007669"/>
    <property type="project" value="InterPro"/>
</dbReference>
<feature type="domain" description="RRM" evidence="3">
    <location>
        <begin position="451"/>
        <end position="529"/>
    </location>
</feature>
<dbReference type="Pfam" id="PF00076">
    <property type="entry name" value="RRM_1"/>
    <property type="match status" value="1"/>
</dbReference>
<feature type="compositionally biased region" description="Low complexity" evidence="2">
    <location>
        <begin position="203"/>
        <end position="225"/>
    </location>
</feature>
<feature type="compositionally biased region" description="Basic and acidic residues" evidence="2">
    <location>
        <begin position="584"/>
        <end position="598"/>
    </location>
</feature>
<feature type="compositionally biased region" description="Basic and acidic residues" evidence="2">
    <location>
        <begin position="62"/>
        <end position="74"/>
    </location>
</feature>
<dbReference type="GO" id="GO:0003723">
    <property type="term" value="F:RNA binding"/>
    <property type="evidence" value="ECO:0007669"/>
    <property type="project" value="UniProtKB-UniRule"/>
</dbReference>
<feature type="region of interest" description="Disordered" evidence="2">
    <location>
        <begin position="1"/>
        <end position="138"/>
    </location>
</feature>
<dbReference type="SUPFAM" id="SSF54928">
    <property type="entry name" value="RNA-binding domain, RBD"/>
    <property type="match status" value="1"/>
</dbReference>
<evidence type="ECO:0000256" key="1">
    <source>
        <dbReference type="PROSITE-ProRule" id="PRU00176"/>
    </source>
</evidence>
<evidence type="ECO:0000313" key="4">
    <source>
        <dbReference type="Proteomes" id="UP000050790"/>
    </source>
</evidence>
<accession>A0AA84ZX16</accession>
<sequence>MGKQKTQQDEDISLEDNPNNPTFETEKSPKTSKIRARKHHDEAKAVNHNDHNTSLSSNKIKQKGETVIVKESKKDKKLKRKLSSNPRSGDAILDSTEFSSEMRKDSVSELPLKKRKHSSTSSGQNECDLSNENTCHGVDIPRLKTNNEASSEHKTQNYCSLLDVHPKSTSGDQKALKRYKGVELRKNEAVNKSKERKRRKDVSSLGIQSQSISSNQTVSSTSYKSKLPDGITVSYNLSKPKRCKQNAPHKIEEGKWYHESELSNDEEYFTSDESSIEVDNPQSRSLQRQNRRLLNERLSRTIFVGNLPLNITKKRVEALFNNVLKNNKISSSDCRVESVRFRGVIPVTGGTSRLARKRAAITGESSGVSKFRMGYVVLTTKIGVPIVLSLDGCCLNSDGFIVNPEESINVIGDKTESTNNGSNNNNTNDVYHIRVDKATDNNDKTHCKLDNSVFVGNLPFDCNEEEIYSTLSTLGSIKSVRLIRDSQTGAVRGFGYVAYNDPSIIPLAIRSSNTLSIRGRQIRIMECKVKKIKNKEGSQQIKFHRHRHDKNNKIFNTDPKKKDKRAKKAIKREKMKGQQPFKLTHSDTGDGNNKKMSENNEVLFKKKIHKKKKTLNNMKIHKK</sequence>
<feature type="compositionally biased region" description="Basic and acidic residues" evidence="2">
    <location>
        <begin position="39"/>
        <end position="51"/>
    </location>
</feature>
<dbReference type="InterPro" id="IPR012677">
    <property type="entry name" value="Nucleotide-bd_a/b_plait_sf"/>
</dbReference>
<dbReference type="InterPro" id="IPR035979">
    <property type="entry name" value="RBD_domain_sf"/>
</dbReference>
<name>A0AA84ZX16_9TREM</name>
<feature type="region of interest" description="Disordered" evidence="2">
    <location>
        <begin position="187"/>
        <end position="225"/>
    </location>
</feature>
<reference evidence="5" key="1">
    <citation type="submission" date="2023-11" db="UniProtKB">
        <authorList>
            <consortium name="WormBaseParasite"/>
        </authorList>
    </citation>
    <scope>IDENTIFICATION</scope>
</reference>
<keyword evidence="1" id="KW-0694">RNA-binding</keyword>
<evidence type="ECO:0000313" key="5">
    <source>
        <dbReference type="WBParaSite" id="SMRG1_52990.1"/>
    </source>
</evidence>
<feature type="region of interest" description="Disordered" evidence="2">
    <location>
        <begin position="570"/>
        <end position="599"/>
    </location>
</feature>
<evidence type="ECO:0000256" key="2">
    <source>
        <dbReference type="SAM" id="MobiDB-lite"/>
    </source>
</evidence>
<dbReference type="SMART" id="SM00360">
    <property type="entry name" value="RRM"/>
    <property type="match status" value="2"/>
</dbReference>
<dbReference type="AlphaFoldDB" id="A0AA84ZX16"/>
<dbReference type="InterPro" id="IPR000504">
    <property type="entry name" value="RRM_dom"/>
</dbReference>
<organism evidence="4 5">
    <name type="scientific">Schistosoma margrebowiei</name>
    <dbReference type="NCBI Taxonomy" id="48269"/>
    <lineage>
        <taxon>Eukaryota</taxon>
        <taxon>Metazoa</taxon>
        <taxon>Spiralia</taxon>
        <taxon>Lophotrochozoa</taxon>
        <taxon>Platyhelminthes</taxon>
        <taxon>Trematoda</taxon>
        <taxon>Digenea</taxon>
        <taxon>Strigeidida</taxon>
        <taxon>Schistosomatoidea</taxon>
        <taxon>Schistosomatidae</taxon>
        <taxon>Schistosoma</taxon>
    </lineage>
</organism>
<dbReference type="GO" id="GO:0005634">
    <property type="term" value="C:nucleus"/>
    <property type="evidence" value="ECO:0007669"/>
    <property type="project" value="InterPro"/>
</dbReference>